<reference evidence="2 3" key="1">
    <citation type="submission" date="2019-01" db="EMBL/GenBank/DDBJ databases">
        <title>Bacillus sp. M5HDSG1-1, whole genome shotgun sequence.</title>
        <authorList>
            <person name="Tuo L."/>
        </authorList>
    </citation>
    <scope>NUCLEOTIDE SEQUENCE [LARGE SCALE GENOMIC DNA]</scope>
    <source>
        <strain evidence="2 3">M5HDSG1-1</strain>
    </source>
</reference>
<keyword evidence="1" id="KW-0472">Membrane</keyword>
<organism evidence="2 3">
    <name type="scientific">Niallia taxi</name>
    <dbReference type="NCBI Taxonomy" id="2499688"/>
    <lineage>
        <taxon>Bacteria</taxon>
        <taxon>Bacillati</taxon>
        <taxon>Bacillota</taxon>
        <taxon>Bacilli</taxon>
        <taxon>Bacillales</taxon>
        <taxon>Bacillaceae</taxon>
        <taxon>Niallia</taxon>
    </lineage>
</organism>
<gene>
    <name evidence="2" type="ORF">EM808_15285</name>
</gene>
<keyword evidence="3" id="KW-1185">Reference proteome</keyword>
<dbReference type="RefSeq" id="WP_127739062.1">
    <property type="nucleotide sequence ID" value="NZ_JASPBW010000003.1"/>
</dbReference>
<name>A0A3S3SJV5_9BACI</name>
<dbReference type="Pfam" id="PF02447">
    <property type="entry name" value="GntP_permease"/>
    <property type="match status" value="1"/>
</dbReference>
<evidence type="ECO:0000313" key="3">
    <source>
        <dbReference type="Proteomes" id="UP000288024"/>
    </source>
</evidence>
<dbReference type="EMBL" id="RZTZ01000005">
    <property type="protein sequence ID" value="RVT61605.1"/>
    <property type="molecule type" value="Genomic_DNA"/>
</dbReference>
<proteinExistence type="predicted"/>
<sequence>MALVTLAIGCGGTICSHVNDAAFWIVKEYSGMTLKETFGTYTVLSTISSVIGLVCTLILDLFV</sequence>
<dbReference type="PANTHER" id="PTHR30354">
    <property type="entry name" value="GNT FAMILY GLUCONATE TRANSPORTER"/>
    <property type="match status" value="1"/>
</dbReference>
<dbReference type="AlphaFoldDB" id="A0A3S3SJV5"/>
<dbReference type="GO" id="GO:0015128">
    <property type="term" value="F:gluconate transmembrane transporter activity"/>
    <property type="evidence" value="ECO:0007669"/>
    <property type="project" value="InterPro"/>
</dbReference>
<dbReference type="InterPro" id="IPR003474">
    <property type="entry name" value="Glcn_transporter"/>
</dbReference>
<dbReference type="GO" id="GO:0005886">
    <property type="term" value="C:plasma membrane"/>
    <property type="evidence" value="ECO:0007669"/>
    <property type="project" value="TreeGrafter"/>
</dbReference>
<dbReference type="PANTHER" id="PTHR30354:SF11">
    <property type="entry name" value="PERMEASE"/>
    <property type="match status" value="1"/>
</dbReference>
<keyword evidence="1" id="KW-0812">Transmembrane</keyword>
<accession>A0A3S3SJV5</accession>
<evidence type="ECO:0008006" key="4">
    <source>
        <dbReference type="Google" id="ProtNLM"/>
    </source>
</evidence>
<dbReference type="GeneID" id="87616747"/>
<keyword evidence="1" id="KW-1133">Transmembrane helix</keyword>
<protein>
    <recommendedName>
        <fullName evidence="4">Gluconate transporter</fullName>
    </recommendedName>
</protein>
<evidence type="ECO:0000313" key="2">
    <source>
        <dbReference type="EMBL" id="RVT61605.1"/>
    </source>
</evidence>
<dbReference type="Proteomes" id="UP000288024">
    <property type="component" value="Unassembled WGS sequence"/>
</dbReference>
<feature type="transmembrane region" description="Helical" evidence="1">
    <location>
        <begin position="39"/>
        <end position="62"/>
    </location>
</feature>
<comment type="caution">
    <text evidence="2">The sequence shown here is derived from an EMBL/GenBank/DDBJ whole genome shotgun (WGS) entry which is preliminary data.</text>
</comment>
<evidence type="ECO:0000256" key="1">
    <source>
        <dbReference type="SAM" id="Phobius"/>
    </source>
</evidence>